<name>A0A1T4KMT4_9BACT</name>
<dbReference type="Proteomes" id="UP000190102">
    <property type="component" value="Unassembled WGS sequence"/>
</dbReference>
<keyword evidence="3" id="KW-1185">Reference proteome</keyword>
<keyword evidence="1" id="KW-0732">Signal</keyword>
<accession>A0A1T4KMT4</accession>
<protein>
    <submittedName>
        <fullName evidence="2">Conjugal transfer pilus assembly protein TraW</fullName>
    </submittedName>
</protein>
<proteinExistence type="predicted"/>
<dbReference type="RefSeq" id="WP_078788896.1">
    <property type="nucleotide sequence ID" value="NZ_FUWR01000001.1"/>
</dbReference>
<feature type="chain" id="PRO_5012188243" evidence="1">
    <location>
        <begin position="22"/>
        <end position="218"/>
    </location>
</feature>
<evidence type="ECO:0000313" key="2">
    <source>
        <dbReference type="EMBL" id="SJZ43699.1"/>
    </source>
</evidence>
<evidence type="ECO:0000256" key="1">
    <source>
        <dbReference type="SAM" id="SignalP"/>
    </source>
</evidence>
<gene>
    <name evidence="2" type="ORF">SAMN02745119_00615</name>
</gene>
<feature type="signal peptide" evidence="1">
    <location>
        <begin position="1"/>
        <end position="21"/>
    </location>
</feature>
<dbReference type="EMBL" id="FUWR01000001">
    <property type="protein sequence ID" value="SJZ43699.1"/>
    <property type="molecule type" value="Genomic_DNA"/>
</dbReference>
<organism evidence="2 3">
    <name type="scientific">Trichlorobacter thiogenes</name>
    <dbReference type="NCBI Taxonomy" id="115783"/>
    <lineage>
        <taxon>Bacteria</taxon>
        <taxon>Pseudomonadati</taxon>
        <taxon>Thermodesulfobacteriota</taxon>
        <taxon>Desulfuromonadia</taxon>
        <taxon>Geobacterales</taxon>
        <taxon>Geobacteraceae</taxon>
        <taxon>Trichlorobacter</taxon>
    </lineage>
</organism>
<dbReference type="STRING" id="115783.SAMN02745119_00615"/>
<sequence>MIRRTGLAVIALVLGVTSVQAKVIGTYGTTYRITERDALAEIEERARQVDWNKVLDKRKVENYQGPPEKASLPRAKRNRSFPVDMTYTTEIDVPDGKGGILYPKGYTFNPLDYVTYPKTLVVIDGTDPEQVKWFAASEYDKRLDVTLLLTEGNFGGVSKRISRPLFYADRKMIERLKLKAVPSVIKQKGRLMEVTEVALPVGKAKTASRSSQDKKGAQ</sequence>
<dbReference type="OrthoDB" id="9810604at2"/>
<reference evidence="3" key="1">
    <citation type="submission" date="2017-02" db="EMBL/GenBank/DDBJ databases">
        <authorList>
            <person name="Varghese N."/>
            <person name="Submissions S."/>
        </authorList>
    </citation>
    <scope>NUCLEOTIDE SEQUENCE [LARGE SCALE GENOMIC DNA]</scope>
    <source>
        <strain evidence="3">ATCC BAA-34</strain>
    </source>
</reference>
<evidence type="ECO:0000313" key="3">
    <source>
        <dbReference type="Proteomes" id="UP000190102"/>
    </source>
</evidence>
<dbReference type="AlphaFoldDB" id="A0A1T4KMT4"/>